<dbReference type="InterPro" id="IPR032508">
    <property type="entry name" value="FecR_C"/>
</dbReference>
<organism evidence="4 5">
    <name type="scientific">Bacteroides reticulotermitis</name>
    <dbReference type="NCBI Taxonomy" id="1133319"/>
    <lineage>
        <taxon>Bacteria</taxon>
        <taxon>Pseudomonadati</taxon>
        <taxon>Bacteroidota</taxon>
        <taxon>Bacteroidia</taxon>
        <taxon>Bacteroidales</taxon>
        <taxon>Bacteroidaceae</taxon>
        <taxon>Bacteroides</taxon>
    </lineage>
</organism>
<dbReference type="GO" id="GO:0016989">
    <property type="term" value="F:sigma factor antagonist activity"/>
    <property type="evidence" value="ECO:0007669"/>
    <property type="project" value="TreeGrafter"/>
</dbReference>
<dbReference type="FunFam" id="2.60.120.1440:FF:000001">
    <property type="entry name" value="Putative anti-sigma factor"/>
    <property type="match status" value="1"/>
</dbReference>
<protein>
    <submittedName>
        <fullName evidence="4">Ferric-dicitrate binding protein FerR (Iron transport regulator)</fullName>
    </submittedName>
</protein>
<keyword evidence="1" id="KW-0812">Transmembrane</keyword>
<evidence type="ECO:0000259" key="3">
    <source>
        <dbReference type="Pfam" id="PF16344"/>
    </source>
</evidence>
<dbReference type="Gene3D" id="3.55.50.30">
    <property type="match status" value="1"/>
</dbReference>
<reference evidence="4" key="1">
    <citation type="submission" date="2020-08" db="EMBL/GenBank/DDBJ databases">
        <title>Genomic Encyclopedia of Type Strains, Phase IV (KMG-IV): sequencing the most valuable type-strain genomes for metagenomic binning, comparative biology and taxonomic classification.</title>
        <authorList>
            <person name="Goeker M."/>
        </authorList>
    </citation>
    <scope>NUCLEOTIDE SEQUENCE [LARGE SCALE GENOMIC DNA]</scope>
    <source>
        <strain evidence="4">DSM 105720</strain>
    </source>
</reference>
<sequence length="332" mass="37878">MKNLSEDILNRYLTGKCSEKDLSEINSWLQESEENARQLFGMEEVYHLGKLSADTVSEKTARAERRLYKRLQQEYVPTEQRRIRKPWMQIAASIAVILLVGSGILYWYSRTDIARDMLVAAASEGIVQEVVLPDGTKVWLNNAATLKYPREFSENERNVYLEGEAYFQVTKNHQKPFIVESDAMRVRVLGTSFNFKCVKSSQIAEATLIEGEIEVRGNNDEGMIVLSPGQRAELNKASRRLVVKQVDAKLDIVWHDNLIPFEKANIFTITKALERFYDVKIILSPDMKADKTYSGVLKKKSTIESVLKSLNNSIPMNYKIVGSNIFISPDEK</sequence>
<feature type="transmembrane region" description="Helical" evidence="1">
    <location>
        <begin position="90"/>
        <end position="108"/>
    </location>
</feature>
<dbReference type="EMBL" id="JACIER010000012">
    <property type="protein sequence ID" value="MBB4045073.1"/>
    <property type="molecule type" value="Genomic_DNA"/>
</dbReference>
<dbReference type="Pfam" id="PF16344">
    <property type="entry name" value="FecR_C"/>
    <property type="match status" value="1"/>
</dbReference>
<evidence type="ECO:0000256" key="1">
    <source>
        <dbReference type="SAM" id="Phobius"/>
    </source>
</evidence>
<dbReference type="InterPro" id="IPR012373">
    <property type="entry name" value="Ferrdict_sens_TM"/>
</dbReference>
<proteinExistence type="predicted"/>
<dbReference type="Gene3D" id="2.60.120.1440">
    <property type="match status" value="1"/>
</dbReference>
<dbReference type="PANTHER" id="PTHR30273:SF2">
    <property type="entry name" value="PROTEIN FECR"/>
    <property type="match status" value="1"/>
</dbReference>
<feature type="domain" description="Protein FecR C-terminal" evidence="3">
    <location>
        <begin position="261"/>
        <end position="327"/>
    </location>
</feature>
<keyword evidence="1" id="KW-1133">Transmembrane helix</keyword>
<evidence type="ECO:0000313" key="5">
    <source>
        <dbReference type="Proteomes" id="UP000560658"/>
    </source>
</evidence>
<gene>
    <name evidence="4" type="ORF">GGR06_002883</name>
</gene>
<evidence type="ECO:0000259" key="2">
    <source>
        <dbReference type="Pfam" id="PF04773"/>
    </source>
</evidence>
<dbReference type="Proteomes" id="UP000560658">
    <property type="component" value="Unassembled WGS sequence"/>
</dbReference>
<dbReference type="InterPro" id="IPR006860">
    <property type="entry name" value="FecR"/>
</dbReference>
<dbReference type="AlphaFoldDB" id="A0A840D992"/>
<keyword evidence="5" id="KW-1185">Reference proteome</keyword>
<evidence type="ECO:0000313" key="4">
    <source>
        <dbReference type="EMBL" id="MBB4045073.1"/>
    </source>
</evidence>
<keyword evidence="1" id="KW-0472">Membrane</keyword>
<dbReference type="PANTHER" id="PTHR30273">
    <property type="entry name" value="PERIPLASMIC SIGNAL SENSOR AND SIGMA FACTOR ACTIVATOR FECR-RELATED"/>
    <property type="match status" value="1"/>
</dbReference>
<name>A0A840D992_9BACE</name>
<feature type="domain" description="FecR protein" evidence="2">
    <location>
        <begin position="127"/>
        <end position="214"/>
    </location>
</feature>
<accession>A0A840D992</accession>
<dbReference type="Pfam" id="PF04773">
    <property type="entry name" value="FecR"/>
    <property type="match status" value="1"/>
</dbReference>
<dbReference type="PIRSF" id="PIRSF018266">
    <property type="entry name" value="FecR"/>
    <property type="match status" value="1"/>
</dbReference>
<comment type="caution">
    <text evidence="4">The sequence shown here is derived from an EMBL/GenBank/DDBJ whole genome shotgun (WGS) entry which is preliminary data.</text>
</comment>
<dbReference type="RefSeq" id="WP_044162369.1">
    <property type="nucleotide sequence ID" value="NZ_JACIER010000012.1"/>
</dbReference>